<dbReference type="AlphaFoldDB" id="A0A158M537"/>
<dbReference type="SUPFAM" id="SSF90002">
    <property type="entry name" value="Hypothetical protein YjiA, C-terminal domain"/>
    <property type="match status" value="1"/>
</dbReference>
<dbReference type="Gene3D" id="3.30.1220.10">
    <property type="entry name" value="CobW-like, C-terminal domain"/>
    <property type="match status" value="1"/>
</dbReference>
<dbReference type="SMART" id="SM00833">
    <property type="entry name" value="CobW_C"/>
    <property type="match status" value="1"/>
</dbReference>
<dbReference type="Pfam" id="PF07683">
    <property type="entry name" value="CobW_C"/>
    <property type="match status" value="1"/>
</dbReference>
<dbReference type="Gene3D" id="3.40.50.300">
    <property type="entry name" value="P-loop containing nucleotide triphosphate hydrolases"/>
    <property type="match status" value="1"/>
</dbReference>
<comment type="function">
    <text evidence="5">Zinc chaperone that directly transfers zinc cofactor to target proteins, thereby activating them. Zinc is transferred from the CXCC motif in the GTPase domain to the zinc binding site in target proteins in a process requiring GTP hydrolysis.</text>
</comment>
<proteinExistence type="inferred from homology"/>
<dbReference type="InterPro" id="IPR051316">
    <property type="entry name" value="Zinc-reg_GTPase_activator"/>
</dbReference>
<evidence type="ECO:0000313" key="9">
    <source>
        <dbReference type="Proteomes" id="UP000026682"/>
    </source>
</evidence>
<dbReference type="InterPro" id="IPR011629">
    <property type="entry name" value="CobW-like_C"/>
</dbReference>
<protein>
    <submittedName>
        <fullName evidence="8">CobW/P47K C-terminal domain protein</fullName>
    </submittedName>
</protein>
<feature type="domain" description="CobW C-terminal" evidence="7">
    <location>
        <begin position="175"/>
        <end position="269"/>
    </location>
</feature>
<dbReference type="GO" id="GO:0005737">
    <property type="term" value="C:cytoplasm"/>
    <property type="evidence" value="ECO:0007669"/>
    <property type="project" value="TreeGrafter"/>
</dbReference>
<sequence length="280" mass="30098">MYLLHGGGGAGQHLVRNVHARVAETCPTLSTRSHRNDRHGFASSDTFYSAQRPFLAARYVYRGAIAVVDAQHLLEQLAVAAPSAAQPEAASQLALADVVAVSKADLVGAPQLEAVREAVAAVHPGVRTVALARQGAVPAELTDIALQAERSEAASVGRWLSAYGAHRRLGRHAGVSPFVLELVMPPSRGQFSAAMHDIQARYDRGLLRIKGLVCFVGEAAPCVVHGVHRQLYPLEPLAQWPDECRNSRLVFIVRGLDPDEVADFASQALGQRQAHRPLSK</sequence>
<evidence type="ECO:0000313" key="8">
    <source>
        <dbReference type="EMBL" id="KAK90757.1"/>
    </source>
</evidence>
<comment type="caution">
    <text evidence="8">The sequence shown here is derived from an EMBL/GenBank/DDBJ whole genome shotgun (WGS) entry which is preliminary data.</text>
</comment>
<evidence type="ECO:0000256" key="3">
    <source>
        <dbReference type="ARBA" id="ARBA00023186"/>
    </source>
</evidence>
<reference evidence="8 9" key="1">
    <citation type="submission" date="2014-03" db="EMBL/GenBank/DDBJ databases">
        <title>Genome sequence of Bordetella holmseii.</title>
        <authorList>
            <person name="Harvill E."/>
            <person name="Goodfield L.L."/>
            <person name="Ivanov Y."/>
            <person name="Meyer J.A."/>
            <person name="Newth C."/>
            <person name="Cassiday P."/>
            <person name="Tondella M.L."/>
            <person name="Liao P."/>
            <person name="Zimmerman J."/>
            <person name="Meert K."/>
            <person name="Wessel D."/>
            <person name="Berger J."/>
            <person name="Dean J.M."/>
            <person name="Holubkov R."/>
            <person name="Burr J."/>
            <person name="Liu T."/>
            <person name="Brinkac L.M."/>
            <person name="Sanka R."/>
            <person name="Kim M."/>
            <person name="Losada L."/>
        </authorList>
    </citation>
    <scope>NUCLEOTIDE SEQUENCE [LARGE SCALE GENOMIC DNA]</scope>
    <source>
        <strain evidence="8 9">CDC-H585-BH</strain>
    </source>
</reference>
<evidence type="ECO:0000256" key="6">
    <source>
        <dbReference type="ARBA" id="ARBA00049117"/>
    </source>
</evidence>
<dbReference type="InterPro" id="IPR036627">
    <property type="entry name" value="CobW-likC_sf"/>
</dbReference>
<evidence type="ECO:0000259" key="7">
    <source>
        <dbReference type="SMART" id="SM00833"/>
    </source>
</evidence>
<name>A0A158M537_9BORD</name>
<dbReference type="Proteomes" id="UP000026682">
    <property type="component" value="Unassembled WGS sequence"/>
</dbReference>
<organism evidence="8 9">
    <name type="scientific">Bordetella holmesii CDC-H585-BH</name>
    <dbReference type="NCBI Taxonomy" id="1331206"/>
    <lineage>
        <taxon>Bacteria</taxon>
        <taxon>Pseudomonadati</taxon>
        <taxon>Pseudomonadota</taxon>
        <taxon>Betaproteobacteria</taxon>
        <taxon>Burkholderiales</taxon>
        <taxon>Alcaligenaceae</taxon>
        <taxon>Bordetella</taxon>
    </lineage>
</organism>
<dbReference type="InterPro" id="IPR027417">
    <property type="entry name" value="P-loop_NTPase"/>
</dbReference>
<evidence type="ECO:0000256" key="2">
    <source>
        <dbReference type="ARBA" id="ARBA00022801"/>
    </source>
</evidence>
<keyword evidence="1" id="KW-0547">Nucleotide-binding</keyword>
<dbReference type="PATRIC" id="fig|1331206.3.peg.1936"/>
<keyword evidence="2" id="KW-0378">Hydrolase</keyword>
<dbReference type="PANTHER" id="PTHR13748:SF62">
    <property type="entry name" value="COBW DOMAIN-CONTAINING PROTEIN"/>
    <property type="match status" value="1"/>
</dbReference>
<dbReference type="InterPro" id="IPR003495">
    <property type="entry name" value="CobW/HypB/UreG_nucleotide-bd"/>
</dbReference>
<keyword evidence="3" id="KW-0143">Chaperone</keyword>
<dbReference type="GO" id="GO:0000166">
    <property type="term" value="F:nucleotide binding"/>
    <property type="evidence" value="ECO:0007669"/>
    <property type="project" value="UniProtKB-KW"/>
</dbReference>
<comment type="catalytic activity">
    <reaction evidence="6">
        <text>GTP + H2O = GDP + phosphate + H(+)</text>
        <dbReference type="Rhea" id="RHEA:19669"/>
        <dbReference type="ChEBI" id="CHEBI:15377"/>
        <dbReference type="ChEBI" id="CHEBI:15378"/>
        <dbReference type="ChEBI" id="CHEBI:37565"/>
        <dbReference type="ChEBI" id="CHEBI:43474"/>
        <dbReference type="ChEBI" id="CHEBI:58189"/>
    </reaction>
    <physiologicalReaction direction="left-to-right" evidence="6">
        <dbReference type="Rhea" id="RHEA:19670"/>
    </physiologicalReaction>
</comment>
<evidence type="ECO:0000256" key="1">
    <source>
        <dbReference type="ARBA" id="ARBA00022741"/>
    </source>
</evidence>
<dbReference type="PANTHER" id="PTHR13748">
    <property type="entry name" value="COBW-RELATED"/>
    <property type="match status" value="1"/>
</dbReference>
<evidence type="ECO:0000256" key="4">
    <source>
        <dbReference type="ARBA" id="ARBA00034320"/>
    </source>
</evidence>
<gene>
    <name evidence="8" type="ORF">L497_0735</name>
</gene>
<evidence type="ECO:0000256" key="5">
    <source>
        <dbReference type="ARBA" id="ARBA00045658"/>
    </source>
</evidence>
<dbReference type="STRING" id="35814.BBB42_06985"/>
<dbReference type="EMBL" id="JFZZ01000070">
    <property type="protein sequence ID" value="KAK90757.1"/>
    <property type="molecule type" value="Genomic_DNA"/>
</dbReference>
<dbReference type="Pfam" id="PF02492">
    <property type="entry name" value="cobW"/>
    <property type="match status" value="1"/>
</dbReference>
<accession>A0A158M537</accession>
<dbReference type="GO" id="GO:0016787">
    <property type="term" value="F:hydrolase activity"/>
    <property type="evidence" value="ECO:0007669"/>
    <property type="project" value="UniProtKB-KW"/>
</dbReference>
<comment type="similarity">
    <text evidence="4">Belongs to the SIMIBI class G3E GTPase family. ZNG1 subfamily.</text>
</comment>